<evidence type="ECO:0000256" key="3">
    <source>
        <dbReference type="ARBA" id="ARBA00022691"/>
    </source>
</evidence>
<dbReference type="eggNOG" id="KOG2793">
    <property type="taxonomic scope" value="Eukaryota"/>
</dbReference>
<dbReference type="VEuPathDB" id="FungiDB:BDEG_22103"/>
<keyword evidence="1" id="KW-0489">Methyltransferase</keyword>
<evidence type="ECO:0000256" key="2">
    <source>
        <dbReference type="ARBA" id="ARBA00022679"/>
    </source>
</evidence>
<accession>A0A177WF29</accession>
<evidence type="ECO:0000313" key="6">
    <source>
        <dbReference type="Proteomes" id="UP000077115"/>
    </source>
</evidence>
<evidence type="ECO:0000256" key="4">
    <source>
        <dbReference type="ARBA" id="ARBA00043988"/>
    </source>
</evidence>
<dbReference type="OrthoDB" id="407325at2759"/>
<dbReference type="GO" id="GO:0008168">
    <property type="term" value="F:methyltransferase activity"/>
    <property type="evidence" value="ECO:0007669"/>
    <property type="project" value="UniProtKB-KW"/>
</dbReference>
<name>A0A177WF29_BATDL</name>
<comment type="similarity">
    <text evidence="4">Belongs to the methyltransferase superfamily. METTL23 family.</text>
</comment>
<dbReference type="PANTHER" id="PTHR14614">
    <property type="entry name" value="HEPATOCELLULAR CARCINOMA-ASSOCIATED ANTIGEN"/>
    <property type="match status" value="1"/>
</dbReference>
<gene>
    <name evidence="5" type="ORF">BDEG_22103</name>
</gene>
<dbReference type="InterPro" id="IPR019410">
    <property type="entry name" value="Methyltransf_16"/>
</dbReference>
<proteinExistence type="inferred from homology"/>
<keyword evidence="2" id="KW-0808">Transferase</keyword>
<protein>
    <submittedName>
        <fullName evidence="5">Uncharacterized protein</fullName>
    </submittedName>
</protein>
<reference evidence="5 6" key="2">
    <citation type="submission" date="2016-05" db="EMBL/GenBank/DDBJ databases">
        <title>Lineage-specific infection strategies underlie the spectrum of fungal disease in amphibians.</title>
        <authorList>
            <person name="Cuomo C.A."/>
            <person name="Farrer R.A."/>
            <person name="James T."/>
            <person name="Longcore J."/>
            <person name="Birren B."/>
        </authorList>
    </citation>
    <scope>NUCLEOTIDE SEQUENCE [LARGE SCALE GENOMIC DNA]</scope>
    <source>
        <strain evidence="5 6">JEL423</strain>
    </source>
</reference>
<evidence type="ECO:0000313" key="5">
    <source>
        <dbReference type="EMBL" id="OAJ38150.1"/>
    </source>
</evidence>
<dbReference type="Proteomes" id="UP000077115">
    <property type="component" value="Unassembled WGS sequence"/>
</dbReference>
<dbReference type="GO" id="GO:0005737">
    <property type="term" value="C:cytoplasm"/>
    <property type="evidence" value="ECO:0007669"/>
    <property type="project" value="TreeGrafter"/>
</dbReference>
<keyword evidence="3" id="KW-0949">S-adenosyl-L-methionine</keyword>
<reference evidence="5 6" key="1">
    <citation type="submission" date="2006-10" db="EMBL/GenBank/DDBJ databases">
        <title>The Genome Sequence of Batrachochytrium dendrobatidis JEL423.</title>
        <authorList>
            <consortium name="The Broad Institute Genome Sequencing Platform"/>
            <person name="Birren B."/>
            <person name="Lander E."/>
            <person name="Galagan J."/>
            <person name="Cuomo C."/>
            <person name="Devon K."/>
            <person name="Jaffe D."/>
            <person name="Butler J."/>
            <person name="Alvarez P."/>
            <person name="Gnerre S."/>
            <person name="Grabherr M."/>
            <person name="Kleber M."/>
            <person name="Mauceli E."/>
            <person name="Brockman W."/>
            <person name="Young S."/>
            <person name="LaButti K."/>
            <person name="Sykes S."/>
            <person name="DeCaprio D."/>
            <person name="Crawford M."/>
            <person name="Koehrsen M."/>
            <person name="Engels R."/>
            <person name="Montgomery P."/>
            <person name="Pearson M."/>
            <person name="Howarth C."/>
            <person name="Larson L."/>
            <person name="White J."/>
            <person name="O'Leary S."/>
            <person name="Kodira C."/>
            <person name="Zeng Q."/>
            <person name="Yandava C."/>
            <person name="Alvarado L."/>
            <person name="Longcore J."/>
            <person name="James T."/>
        </authorList>
    </citation>
    <scope>NUCLEOTIDE SEQUENCE [LARGE SCALE GENOMIC DNA]</scope>
    <source>
        <strain evidence="5 6">JEL423</strain>
    </source>
</reference>
<dbReference type="InterPro" id="IPR029063">
    <property type="entry name" value="SAM-dependent_MTases_sf"/>
</dbReference>
<dbReference type="Pfam" id="PF10294">
    <property type="entry name" value="Methyltransf_16"/>
    <property type="match status" value="1"/>
</dbReference>
<evidence type="ECO:0000256" key="1">
    <source>
        <dbReference type="ARBA" id="ARBA00022603"/>
    </source>
</evidence>
<dbReference type="PANTHER" id="PTHR14614:SF164">
    <property type="entry name" value="HISTONE-ARGININE METHYLTRANSFERASE METTL23"/>
    <property type="match status" value="1"/>
</dbReference>
<organism evidence="5 6">
    <name type="scientific">Batrachochytrium dendrobatidis (strain JEL423)</name>
    <dbReference type="NCBI Taxonomy" id="403673"/>
    <lineage>
        <taxon>Eukaryota</taxon>
        <taxon>Fungi</taxon>
        <taxon>Fungi incertae sedis</taxon>
        <taxon>Chytridiomycota</taxon>
        <taxon>Chytridiomycota incertae sedis</taxon>
        <taxon>Chytridiomycetes</taxon>
        <taxon>Rhizophydiales</taxon>
        <taxon>Rhizophydiales incertae sedis</taxon>
        <taxon>Batrachochytrium</taxon>
    </lineage>
</organism>
<dbReference type="CDD" id="cd02440">
    <property type="entry name" value="AdoMet_MTases"/>
    <property type="match status" value="1"/>
</dbReference>
<dbReference type="AlphaFoldDB" id="A0A177WF29"/>
<dbReference type="EMBL" id="DS022301">
    <property type="protein sequence ID" value="OAJ38150.1"/>
    <property type="molecule type" value="Genomic_DNA"/>
</dbReference>
<dbReference type="Gene3D" id="3.40.50.150">
    <property type="entry name" value="Vaccinia Virus protein VP39"/>
    <property type="match status" value="1"/>
</dbReference>
<sequence>MRQLKRFVFRKHSKSVVISEFGHSSYGCYTWPSAKVLAALLVQSKNKYAGKHILELGAGTALAGLTLAKVVHAATVVFTDHPMYSQVIQNLQYAIELNHVQDYCTVKPLIWGDFSGSIAQLLQCHPDGFDVIIGADVMYDPKDFEILLSTVSVILKASPPNAVFLMTYQERSSRRSIQWLLDKWGLCCQQVHLDLFDTLDWMEDMMMIQSLESYNVRSTENECHKDQYDIDDICKLPIQQISNEESSHSQSGITSVMTFEIRLCHTG</sequence>
<dbReference type="GO" id="GO:0032259">
    <property type="term" value="P:methylation"/>
    <property type="evidence" value="ECO:0007669"/>
    <property type="project" value="UniProtKB-KW"/>
</dbReference>
<dbReference type="STRING" id="403673.A0A177WF29"/>
<dbReference type="GO" id="GO:0005634">
    <property type="term" value="C:nucleus"/>
    <property type="evidence" value="ECO:0007669"/>
    <property type="project" value="TreeGrafter"/>
</dbReference>
<dbReference type="SUPFAM" id="SSF53335">
    <property type="entry name" value="S-adenosyl-L-methionine-dependent methyltransferases"/>
    <property type="match status" value="1"/>
</dbReference>